<feature type="region of interest" description="Disordered" evidence="2">
    <location>
        <begin position="1"/>
        <end position="97"/>
    </location>
</feature>
<dbReference type="PANTHER" id="PTHR33470">
    <property type="entry name" value="OS01G0164075 PROTEIN"/>
    <property type="match status" value="1"/>
</dbReference>
<evidence type="ECO:0000256" key="1">
    <source>
        <dbReference type="ARBA" id="ARBA00022729"/>
    </source>
</evidence>
<evidence type="ECO:0000313" key="4">
    <source>
        <dbReference type="Proteomes" id="UP000827721"/>
    </source>
</evidence>
<gene>
    <name evidence="3" type="ORF">JRO89_XS14G0073500</name>
</gene>
<comment type="caution">
    <text evidence="3">The sequence shown here is derived from an EMBL/GenBank/DDBJ whole genome shotgun (WGS) entry which is preliminary data.</text>
</comment>
<reference evidence="3 4" key="1">
    <citation type="submission" date="2021-02" db="EMBL/GenBank/DDBJ databases">
        <title>Plant Genome Project.</title>
        <authorList>
            <person name="Zhang R.-G."/>
        </authorList>
    </citation>
    <scope>NUCLEOTIDE SEQUENCE [LARGE SCALE GENOMIC DNA]</scope>
    <source>
        <tissue evidence="3">Leaves</tissue>
    </source>
</reference>
<dbReference type="PANTHER" id="PTHR33470:SF40">
    <property type="entry name" value="PROTEIN SEED AND ROOT HAIR PROTECTIVE PROTEIN"/>
    <property type="match status" value="1"/>
</dbReference>
<keyword evidence="1" id="KW-0732">Signal</keyword>
<dbReference type="Proteomes" id="UP000827721">
    <property type="component" value="Unassembled WGS sequence"/>
</dbReference>
<evidence type="ECO:0000313" key="3">
    <source>
        <dbReference type="EMBL" id="KAH7548146.1"/>
    </source>
</evidence>
<protein>
    <submittedName>
        <fullName evidence="3">Uncharacterized protein</fullName>
    </submittedName>
</protein>
<evidence type="ECO:0000256" key="2">
    <source>
        <dbReference type="SAM" id="MobiDB-lite"/>
    </source>
</evidence>
<proteinExistence type="predicted"/>
<dbReference type="Pfam" id="PF01190">
    <property type="entry name" value="Pollen_Ole_e_1"/>
    <property type="match status" value="1"/>
</dbReference>
<organism evidence="3 4">
    <name type="scientific">Xanthoceras sorbifolium</name>
    <dbReference type="NCBI Taxonomy" id="99658"/>
    <lineage>
        <taxon>Eukaryota</taxon>
        <taxon>Viridiplantae</taxon>
        <taxon>Streptophyta</taxon>
        <taxon>Embryophyta</taxon>
        <taxon>Tracheophyta</taxon>
        <taxon>Spermatophyta</taxon>
        <taxon>Magnoliopsida</taxon>
        <taxon>eudicotyledons</taxon>
        <taxon>Gunneridae</taxon>
        <taxon>Pentapetalae</taxon>
        <taxon>rosids</taxon>
        <taxon>malvids</taxon>
        <taxon>Sapindales</taxon>
        <taxon>Sapindaceae</taxon>
        <taxon>Xanthoceroideae</taxon>
        <taxon>Xanthoceras</taxon>
    </lineage>
</organism>
<dbReference type="EMBL" id="JAFEMO010000014">
    <property type="protein sequence ID" value="KAH7548146.1"/>
    <property type="molecule type" value="Genomic_DNA"/>
</dbReference>
<feature type="compositionally biased region" description="Polar residues" evidence="2">
    <location>
        <begin position="81"/>
        <end position="91"/>
    </location>
</feature>
<accession>A0ABQ8H4A1</accession>
<sequence length="234" mass="26633">MIMVTNQKLPRRNLKMTKPEDDHYNTKPKSKDKPKPENHNYGYKLEASKTKPEDDHYNKKPKSEDKPKLENHNYGYKSDTSKINPKDQTNSPKPKIEEKEKPLPICIKGLVLCKSGPKFYPIQGAVARITCHADDKYGSKTTSFSISSKATDSKGYFFADLSSLNLTDNLKLNGCKAFLDNSPLKDCNIPTNVNKGITGALFNSYRILYEKKIKLYWVGPFFFTSKPKSMPNCH</sequence>
<feature type="compositionally biased region" description="Basic and acidic residues" evidence="2">
    <location>
        <begin position="46"/>
        <end position="71"/>
    </location>
</feature>
<keyword evidence="4" id="KW-1185">Reference proteome</keyword>
<name>A0ABQ8H4A1_9ROSI</name>
<feature type="compositionally biased region" description="Basic and acidic residues" evidence="2">
    <location>
        <begin position="17"/>
        <end position="38"/>
    </location>
</feature>